<sequence length="153" mass="17578">MNKKFKISFLILICFTLMSCPAAHFYDYEYNGISKKENYGYSRILYSEKTDIIIKCGFFVTRIGRVKGLAAFIQFDNKLKNINKSDISINSSTYGALSFESELAKPTASDFDSDFTFKIPIESGSERKILKRIKNDTITIKIKGKVFEFIKKE</sequence>
<name>A0ABY9XYT0_9FLAO</name>
<dbReference type="EMBL" id="CP134537">
    <property type="protein sequence ID" value="WNH10853.1"/>
    <property type="molecule type" value="Genomic_DNA"/>
</dbReference>
<evidence type="ECO:0000313" key="2">
    <source>
        <dbReference type="EMBL" id="WNH10853.1"/>
    </source>
</evidence>
<dbReference type="Proteomes" id="UP001302806">
    <property type="component" value="Chromosome"/>
</dbReference>
<reference evidence="2 3" key="1">
    <citation type="submission" date="2023-09" db="EMBL/GenBank/DDBJ databases">
        <title>Thalassobella suaedae gen. nov., sp. nov., a marine bacterium of the family Flavobacteriaceae isolated from a halophyte Suaeda japonica.</title>
        <authorList>
            <person name="Lee S.Y."/>
            <person name="Hwang C.Y."/>
        </authorList>
    </citation>
    <scope>NUCLEOTIDE SEQUENCE [LARGE SCALE GENOMIC DNA]</scope>
    <source>
        <strain evidence="2 3">HL-DH14</strain>
    </source>
</reference>
<proteinExistence type="predicted"/>
<evidence type="ECO:0008006" key="4">
    <source>
        <dbReference type="Google" id="ProtNLM"/>
    </source>
</evidence>
<evidence type="ECO:0000313" key="3">
    <source>
        <dbReference type="Proteomes" id="UP001302806"/>
    </source>
</evidence>
<keyword evidence="1" id="KW-0732">Signal</keyword>
<dbReference type="PROSITE" id="PS51257">
    <property type="entry name" value="PROKAR_LIPOPROTEIN"/>
    <property type="match status" value="1"/>
</dbReference>
<protein>
    <recommendedName>
        <fullName evidence="4">Lipoprotein</fullName>
    </recommendedName>
</protein>
<dbReference type="RefSeq" id="WP_415867074.1">
    <property type="nucleotide sequence ID" value="NZ_CP134537.1"/>
</dbReference>
<gene>
    <name evidence="2" type="ORF">RHP51_09555</name>
</gene>
<organism evidence="2 3">
    <name type="scientific">Thalassobellus suaedae</name>
    <dbReference type="NCBI Taxonomy" id="3074124"/>
    <lineage>
        <taxon>Bacteria</taxon>
        <taxon>Pseudomonadati</taxon>
        <taxon>Bacteroidota</taxon>
        <taxon>Flavobacteriia</taxon>
        <taxon>Flavobacteriales</taxon>
        <taxon>Flavobacteriaceae</taxon>
        <taxon>Thalassobellus</taxon>
    </lineage>
</organism>
<feature type="chain" id="PRO_5046173675" description="Lipoprotein" evidence="1">
    <location>
        <begin position="26"/>
        <end position="153"/>
    </location>
</feature>
<feature type="signal peptide" evidence="1">
    <location>
        <begin position="1"/>
        <end position="25"/>
    </location>
</feature>
<evidence type="ECO:0000256" key="1">
    <source>
        <dbReference type="SAM" id="SignalP"/>
    </source>
</evidence>
<accession>A0ABY9XYT0</accession>